<organism evidence="2 3">
    <name type="scientific">Zoogloea oryzae</name>
    <dbReference type="NCBI Taxonomy" id="310767"/>
    <lineage>
        <taxon>Bacteria</taxon>
        <taxon>Pseudomonadati</taxon>
        <taxon>Pseudomonadota</taxon>
        <taxon>Betaproteobacteria</taxon>
        <taxon>Rhodocyclales</taxon>
        <taxon>Zoogloeaceae</taxon>
        <taxon>Zoogloea</taxon>
    </lineage>
</organism>
<reference evidence="3" key="1">
    <citation type="journal article" date="2019" name="Int. J. Syst. Evol. Microbiol.">
        <title>The Global Catalogue of Microorganisms (GCM) 10K type strain sequencing project: providing services to taxonomists for standard genome sequencing and annotation.</title>
        <authorList>
            <consortium name="The Broad Institute Genomics Platform"/>
            <consortium name="The Broad Institute Genome Sequencing Center for Infectious Disease"/>
            <person name="Wu L."/>
            <person name="Ma J."/>
        </authorList>
    </citation>
    <scope>NUCLEOTIDE SEQUENCE [LARGE SCALE GENOMIC DNA]</scope>
    <source>
        <strain evidence="3">NBRC 102407</strain>
    </source>
</reference>
<accession>A0ABQ6F8C6</accession>
<dbReference type="InterPro" id="IPR022488">
    <property type="entry name" value="PPK2-related"/>
</dbReference>
<dbReference type="Proteomes" id="UP001157167">
    <property type="component" value="Unassembled WGS sequence"/>
</dbReference>
<comment type="caution">
    <text evidence="2">The sequence shown here is derived from an EMBL/GenBank/DDBJ whole genome shotgun (WGS) entry which is preliminary data.</text>
</comment>
<feature type="domain" description="Polyphosphate kinase-2-related" evidence="1">
    <location>
        <begin position="10"/>
        <end position="233"/>
    </location>
</feature>
<evidence type="ECO:0000313" key="3">
    <source>
        <dbReference type="Proteomes" id="UP001157167"/>
    </source>
</evidence>
<evidence type="ECO:0000313" key="2">
    <source>
        <dbReference type="EMBL" id="GLT21818.1"/>
    </source>
</evidence>
<keyword evidence="3" id="KW-1185">Reference proteome</keyword>
<dbReference type="EMBL" id="BSPX01000013">
    <property type="protein sequence ID" value="GLT21818.1"/>
    <property type="molecule type" value="Genomic_DNA"/>
</dbReference>
<sequence>MFESAELGHKLSKEEYAAIEPQLRTDLLNTQFDLLEHKDFAAVILINGIDGAGRGETVNLLNEWMDPRHIEVHAFDQPTDEERQRPPLWRFWRALPAKGKIGILFGNWYSEPINERSFKRMKKAHLDQRLSELNRFEAMLAAEGVLLIKFWFHLSQAGQKKRLKALEANPDTRWRVREADWEIYEHYDRYREVAEHVLRRTSTGIAPWVIVDGSDPQYRAVHVGKTLLERLQRRIEFVRKGFRTRQTAAPLVAAPDERNLLNALVLDQPMDKKDYESQLEKLQGRLALAVRNEAFAKRSLVLVFEGMDAAGKGGAIRRVTAALDTRQYHVIPIAAPSDEERAQPYLWRFWRRLPRQGKVAIFDRSWYGRVLVERVEGFCSEADWMRAYAEINDFEDQLVSAGAIVVKFWLSVSDAEQLRRFKAREEEAFKRYKITPEDWRNREKWPLYEPAVCDMIDRTSTENAAWTLVEADNKYYARVKILRVLVDKLESALKH</sequence>
<dbReference type="InterPro" id="IPR027417">
    <property type="entry name" value="P-loop_NTPase"/>
</dbReference>
<proteinExistence type="predicted"/>
<dbReference type="PANTHER" id="PTHR34383">
    <property type="entry name" value="POLYPHOSPHATE:AMP PHOSPHOTRANSFERASE-RELATED"/>
    <property type="match status" value="1"/>
</dbReference>
<name>A0ABQ6F8C6_9RHOO</name>
<dbReference type="RefSeq" id="WP_284187206.1">
    <property type="nucleotide sequence ID" value="NZ_BSPX01000013.1"/>
</dbReference>
<gene>
    <name evidence="2" type="primary">ppk-2</name>
    <name evidence="2" type="ORF">GCM10007933_12720</name>
</gene>
<dbReference type="PANTHER" id="PTHR34383:SF3">
    <property type="entry name" value="POLYPHOSPHATE:AMP PHOSPHOTRANSFERASE"/>
    <property type="match status" value="1"/>
</dbReference>
<dbReference type="Pfam" id="PF03976">
    <property type="entry name" value="PPK2"/>
    <property type="match status" value="2"/>
</dbReference>
<protein>
    <submittedName>
        <fullName evidence="2">Polyphosphate:AMP phosphotransferase</fullName>
    </submittedName>
</protein>
<dbReference type="SUPFAM" id="SSF52540">
    <property type="entry name" value="P-loop containing nucleoside triphosphate hydrolases"/>
    <property type="match status" value="2"/>
</dbReference>
<evidence type="ECO:0000259" key="1">
    <source>
        <dbReference type="Pfam" id="PF03976"/>
    </source>
</evidence>
<dbReference type="NCBIfam" id="TIGR03708">
    <property type="entry name" value="poly_P_AMP_trns"/>
    <property type="match status" value="1"/>
</dbReference>
<dbReference type="InterPro" id="IPR022489">
    <property type="entry name" value="PolyP_AMP_Tfrase"/>
</dbReference>
<feature type="domain" description="Polyphosphate kinase-2-related" evidence="1">
    <location>
        <begin position="270"/>
        <end position="493"/>
    </location>
</feature>
<dbReference type="Gene3D" id="3.40.50.300">
    <property type="entry name" value="P-loop containing nucleotide triphosphate hydrolases"/>
    <property type="match status" value="2"/>
</dbReference>